<reference evidence="1" key="1">
    <citation type="journal article" date="2014" name="Gene">
        <title>Genome-guided analysis of transformation efficiency and carbon dioxide assimilation by Moorella thermoacetica Y72.</title>
        <authorList>
            <person name="Tsukahara K."/>
            <person name="Kita A."/>
            <person name="Nakashimada Y."/>
            <person name="Hoshino T."/>
            <person name="Murakami K."/>
        </authorList>
    </citation>
    <scope>NUCLEOTIDE SEQUENCE [LARGE SCALE GENOMIC DNA]</scope>
    <source>
        <strain evidence="1">Y72</strain>
    </source>
</reference>
<evidence type="ECO:0000313" key="1">
    <source>
        <dbReference type="EMBL" id="GAF25711.1"/>
    </source>
</evidence>
<dbReference type="Proteomes" id="UP000063718">
    <property type="component" value="Unassembled WGS sequence"/>
</dbReference>
<name>A0A0S6UB79_NEOTH</name>
<protein>
    <submittedName>
        <fullName evidence="1">Uncharacterized protein</fullName>
    </submittedName>
</protein>
<proteinExistence type="predicted"/>
<gene>
    <name evidence="1" type="ORF">MTY_1047</name>
</gene>
<dbReference type="EMBL" id="DF238840">
    <property type="protein sequence ID" value="GAF25711.1"/>
    <property type="molecule type" value="Genomic_DNA"/>
</dbReference>
<organism evidence="1">
    <name type="scientific">Moorella thermoacetica Y72</name>
    <dbReference type="NCBI Taxonomy" id="1325331"/>
    <lineage>
        <taxon>Bacteria</taxon>
        <taxon>Bacillati</taxon>
        <taxon>Bacillota</taxon>
        <taxon>Clostridia</taxon>
        <taxon>Neomoorellales</taxon>
        <taxon>Neomoorellaceae</taxon>
        <taxon>Neomoorella</taxon>
    </lineage>
</organism>
<dbReference type="AlphaFoldDB" id="A0A0S6UB79"/>
<sequence>MISIYDTVLNYFLREGRFSLLVRSILLPRTWKLTPPGVASGR</sequence>
<accession>A0A0S6UB79</accession>